<dbReference type="STRING" id="1192034.CAP_4807"/>
<gene>
    <name evidence="3" type="ORF">CAP_4807</name>
</gene>
<dbReference type="PANTHER" id="PTHR24320">
    <property type="entry name" value="RETINOL DEHYDROGENASE"/>
    <property type="match status" value="1"/>
</dbReference>
<organism evidence="3 4">
    <name type="scientific">Chondromyces apiculatus DSM 436</name>
    <dbReference type="NCBI Taxonomy" id="1192034"/>
    <lineage>
        <taxon>Bacteria</taxon>
        <taxon>Pseudomonadati</taxon>
        <taxon>Myxococcota</taxon>
        <taxon>Polyangia</taxon>
        <taxon>Polyangiales</taxon>
        <taxon>Polyangiaceae</taxon>
        <taxon>Chondromyces</taxon>
    </lineage>
</organism>
<comment type="similarity">
    <text evidence="1">Belongs to the short-chain dehydrogenases/reductases (SDR) family.</text>
</comment>
<dbReference type="EMBL" id="ASRX01000038">
    <property type="protein sequence ID" value="EYF04124.1"/>
    <property type="molecule type" value="Genomic_DNA"/>
</dbReference>
<dbReference type="InterPro" id="IPR036291">
    <property type="entry name" value="NAD(P)-bd_dom_sf"/>
</dbReference>
<comment type="caution">
    <text evidence="3">The sequence shown here is derived from an EMBL/GenBank/DDBJ whole genome shotgun (WGS) entry which is preliminary data.</text>
</comment>
<dbReference type="SUPFAM" id="SSF51735">
    <property type="entry name" value="NAD(P)-binding Rossmann-fold domains"/>
    <property type="match status" value="1"/>
</dbReference>
<dbReference type="PANTHER" id="PTHR24320:SF148">
    <property type="entry name" value="NAD(P)-BINDING ROSSMANN-FOLD SUPERFAMILY PROTEIN"/>
    <property type="match status" value="1"/>
</dbReference>
<dbReference type="InterPro" id="IPR002347">
    <property type="entry name" value="SDR_fam"/>
</dbReference>
<protein>
    <submittedName>
        <fullName evidence="3">Putative oxidoreductase/Short-chain dehydrogenase</fullName>
    </submittedName>
</protein>
<dbReference type="AlphaFoldDB" id="A0A017T4I3"/>
<accession>A0A017T4I3</accession>
<dbReference type="Pfam" id="PF00106">
    <property type="entry name" value="adh_short"/>
    <property type="match status" value="1"/>
</dbReference>
<reference evidence="3 4" key="1">
    <citation type="submission" date="2013-05" db="EMBL/GenBank/DDBJ databases">
        <title>Genome assembly of Chondromyces apiculatus DSM 436.</title>
        <authorList>
            <person name="Sharma G."/>
            <person name="Khatri I."/>
            <person name="Kaur C."/>
            <person name="Mayilraj S."/>
            <person name="Subramanian S."/>
        </authorList>
    </citation>
    <scope>NUCLEOTIDE SEQUENCE [LARGE SCALE GENOMIC DNA]</scope>
    <source>
        <strain evidence="3 4">DSM 436</strain>
    </source>
</reference>
<dbReference type="eggNOG" id="COG1028">
    <property type="taxonomic scope" value="Bacteria"/>
</dbReference>
<evidence type="ECO:0000313" key="3">
    <source>
        <dbReference type="EMBL" id="EYF04124.1"/>
    </source>
</evidence>
<evidence type="ECO:0000256" key="2">
    <source>
        <dbReference type="ARBA" id="ARBA00023002"/>
    </source>
</evidence>
<dbReference type="Gene3D" id="3.40.50.720">
    <property type="entry name" value="NAD(P)-binding Rossmann-like Domain"/>
    <property type="match status" value="1"/>
</dbReference>
<sequence>MLGRDTARGASAVAELRGAAGRAEVTFQQVDLGSLASINAFGENWRARGEPVHFLMNVAGVMAIPQRRTTTDGFEMHMGTNFLGHFALTGLLLPALHAGNARVVTVSAAVGRWTMARLDPADLQAEQQRYTPMGAYARSKLAEIMFAAELQRRAASTGISSVAVDPGTAVTNLQRHVKGAAGSISRALATMIGYPIERVAENALYAAIMPNPTDTTLIGPSHFIQRCASPKDVGIPPLAREAGVRDALWRRAEAVTGVTFGLTGGGQA</sequence>
<dbReference type="GO" id="GO:0016491">
    <property type="term" value="F:oxidoreductase activity"/>
    <property type="evidence" value="ECO:0007669"/>
    <property type="project" value="UniProtKB-KW"/>
</dbReference>
<keyword evidence="4" id="KW-1185">Reference proteome</keyword>
<keyword evidence="2" id="KW-0560">Oxidoreductase</keyword>
<dbReference type="Proteomes" id="UP000019678">
    <property type="component" value="Unassembled WGS sequence"/>
</dbReference>
<evidence type="ECO:0000313" key="4">
    <source>
        <dbReference type="Proteomes" id="UP000019678"/>
    </source>
</evidence>
<proteinExistence type="inferred from homology"/>
<evidence type="ECO:0000256" key="1">
    <source>
        <dbReference type="ARBA" id="ARBA00006484"/>
    </source>
</evidence>
<name>A0A017T4I3_9BACT</name>